<organism evidence="3">
    <name type="scientific">Phaeodactylum tricornutum</name>
    <name type="common">Diatom</name>
    <dbReference type="NCBI Taxonomy" id="2850"/>
    <lineage>
        <taxon>Eukaryota</taxon>
        <taxon>Sar</taxon>
        <taxon>Stramenopiles</taxon>
        <taxon>Ochrophyta</taxon>
        <taxon>Bacillariophyta</taxon>
        <taxon>Bacillariophyceae</taxon>
        <taxon>Bacillariophycidae</taxon>
        <taxon>Naviculales</taxon>
        <taxon>Phaeodactylaceae</taxon>
        <taxon>Phaeodactylum</taxon>
    </lineage>
</organism>
<dbReference type="Proteomes" id="UP000836788">
    <property type="component" value="Chromosome 14"/>
</dbReference>
<evidence type="ECO:0000259" key="2">
    <source>
        <dbReference type="PROSITE" id="PS51140"/>
    </source>
</evidence>
<dbReference type="PANTHER" id="PTHR21494">
    <property type="entry name" value="ACTIVATING SIGNAL COINTEGRATOR 1 COMPLEX SUBUNIT 2 ASC-1 COMPLEX SUBUNIT P100"/>
    <property type="match status" value="1"/>
</dbReference>
<evidence type="ECO:0000313" key="3">
    <source>
        <dbReference type="EMBL" id="CAG9280904.1"/>
    </source>
</evidence>
<dbReference type="PANTHER" id="PTHR21494:SF0">
    <property type="entry name" value="ACTIVATING SIGNAL COINTEGRATOR 1 COMPLEX SUBUNIT 2"/>
    <property type="match status" value="1"/>
</dbReference>
<dbReference type="EMBL" id="OU594955">
    <property type="protein sequence ID" value="CAG9280904.1"/>
    <property type="molecule type" value="Genomic_DNA"/>
</dbReference>
<reference evidence="3" key="1">
    <citation type="submission" date="2022-02" db="EMBL/GenBank/DDBJ databases">
        <authorList>
            <person name="Giguere J D."/>
        </authorList>
    </citation>
    <scope>NUCLEOTIDE SEQUENCE</scope>
    <source>
        <strain evidence="3">CCAP 1055/1</strain>
    </source>
</reference>
<feature type="compositionally biased region" description="Polar residues" evidence="1">
    <location>
        <begin position="476"/>
        <end position="485"/>
    </location>
</feature>
<feature type="domain" description="CUE" evidence="2">
    <location>
        <begin position="264"/>
        <end position="307"/>
    </location>
</feature>
<dbReference type="GO" id="GO:0043130">
    <property type="term" value="F:ubiquitin binding"/>
    <property type="evidence" value="ECO:0007669"/>
    <property type="project" value="InterPro"/>
</dbReference>
<dbReference type="Gene3D" id="1.10.8.10">
    <property type="entry name" value="DNA helicase RuvA subunit, C-terminal domain"/>
    <property type="match status" value="1"/>
</dbReference>
<gene>
    <name evidence="3" type="ORF">PTTT1_LOCUS14778</name>
</gene>
<name>A0A8J9T9R5_PHATR</name>
<dbReference type="PROSITE" id="PS51140">
    <property type="entry name" value="CUE"/>
    <property type="match status" value="1"/>
</dbReference>
<feature type="region of interest" description="Disordered" evidence="1">
    <location>
        <begin position="415"/>
        <end position="515"/>
    </location>
</feature>
<dbReference type="InterPro" id="IPR041800">
    <property type="entry name" value="ASCC2_CUE"/>
</dbReference>
<dbReference type="InterPro" id="IPR003892">
    <property type="entry name" value="CUE"/>
</dbReference>
<dbReference type="AlphaFoldDB" id="A0A8J9T9R5"/>
<sequence>MTGVMASYEAIETMLREWAQITAAPTNVTAETIESMLPSASQLYQVGLALYWLTLEPASSDVTQEDFGVDVSAALKALIDLAPRDYAYEVLGDLKQALLYVAETSDATDDGDLQNGCRSMIGIYQIGLEAVDGQRWTSDELSTLLSETVRGEKTWIPLCLQLVNVLIWGENIDQEQLLPIIHTLKELGAWYSLIGLHSAKHPDWKKELLSRYSDATERKYVVSLLEADDGDGEPVRLSLETHDKVKQGLGISKNGSAKLSPEEALQRRIGQVREVMPELGEGFIESVLSYYKGNVEQSLAVLLDTSLLPAQLQILDQSLPRRHRKQITSNEEQDARETTKAALQAIQLREEEEALAVDRVMGSGNDEYDDDYDDQYDALDGVGGADSGLYDDYDAILTYNRILKQVEGEQGFWEETRNTNRATHNDPKKSNVDGKVYRGQDKSKGGKIPVAGRGGKLGSQLETANADGGEHDEGTKGNSTSTDNKPISRRGQKHKSQKLAKRREKQKQSSATRSE</sequence>
<feature type="compositionally biased region" description="Basic and acidic residues" evidence="1">
    <location>
        <begin position="415"/>
        <end position="444"/>
    </location>
</feature>
<proteinExistence type="predicted"/>
<protein>
    <recommendedName>
        <fullName evidence="2">CUE domain-containing protein</fullName>
    </recommendedName>
</protein>
<feature type="compositionally biased region" description="Basic residues" evidence="1">
    <location>
        <begin position="487"/>
        <end position="505"/>
    </location>
</feature>
<dbReference type="CDD" id="cd14364">
    <property type="entry name" value="CUE_ASCC2"/>
    <property type="match status" value="1"/>
</dbReference>
<accession>A0A8J9T9R5</accession>
<dbReference type="SUPFAM" id="SSF46934">
    <property type="entry name" value="UBA-like"/>
    <property type="match status" value="1"/>
</dbReference>
<dbReference type="InterPro" id="IPR052586">
    <property type="entry name" value="ASCC2"/>
</dbReference>
<evidence type="ECO:0000256" key="1">
    <source>
        <dbReference type="SAM" id="MobiDB-lite"/>
    </source>
</evidence>
<dbReference type="InterPro" id="IPR009060">
    <property type="entry name" value="UBA-like_sf"/>
</dbReference>